<proteinExistence type="predicted"/>
<accession>A0A839HM98</accession>
<dbReference type="RefSeq" id="WP_182660487.1">
    <property type="nucleotide sequence ID" value="NZ_JACIVI010000001.1"/>
</dbReference>
<dbReference type="Proteomes" id="UP000586093">
    <property type="component" value="Unassembled WGS sequence"/>
</dbReference>
<evidence type="ECO:0000313" key="1">
    <source>
        <dbReference type="EMBL" id="MBB1160490.1"/>
    </source>
</evidence>
<keyword evidence="2" id="KW-1185">Reference proteome</keyword>
<organism evidence="1 2">
    <name type="scientific">Aquariibacter albus</name>
    <dbReference type="NCBI Taxonomy" id="2759899"/>
    <lineage>
        <taxon>Bacteria</taxon>
        <taxon>Pseudomonadati</taxon>
        <taxon>Pseudomonadota</taxon>
        <taxon>Betaproteobacteria</taxon>
        <taxon>Burkholderiales</taxon>
        <taxon>Sphaerotilaceae</taxon>
        <taxon>Aquariibacter</taxon>
    </lineage>
</organism>
<reference evidence="1 2" key="1">
    <citation type="submission" date="2020-08" db="EMBL/GenBank/DDBJ databases">
        <title>Aquariorum lacteus gen. nov., sp. nov., a new member of the family Comamonadaceae, isolated from freshwater aquarium.</title>
        <authorList>
            <person name="Chun S.-J."/>
        </authorList>
    </citation>
    <scope>NUCLEOTIDE SEQUENCE [LARGE SCALE GENOMIC DNA]</scope>
    <source>
        <strain evidence="1 2">SJAQ100</strain>
    </source>
</reference>
<gene>
    <name evidence="1" type="ORF">H4F90_00650</name>
</gene>
<evidence type="ECO:0000313" key="2">
    <source>
        <dbReference type="Proteomes" id="UP000586093"/>
    </source>
</evidence>
<name>A0A839HM98_9BURK</name>
<dbReference type="EMBL" id="JACIVI010000001">
    <property type="protein sequence ID" value="MBB1160490.1"/>
    <property type="molecule type" value="Genomic_DNA"/>
</dbReference>
<sequence length="112" mass="11672">MNRLFPSLSAQPAAPDGVLARIVDEQLELAAVRLPVLDPVGLHPVPLDHAERPGPHPGFDELLLGLAEATPELIEELRVQAAGAAPAPGLSEEELARQALAVPAEEGGDTPD</sequence>
<dbReference type="AlphaFoldDB" id="A0A839HM98"/>
<comment type="caution">
    <text evidence="1">The sequence shown here is derived from an EMBL/GenBank/DDBJ whole genome shotgun (WGS) entry which is preliminary data.</text>
</comment>
<protein>
    <submittedName>
        <fullName evidence="1">Uncharacterized protein</fullName>
    </submittedName>
</protein>